<dbReference type="GO" id="GO:0006412">
    <property type="term" value="P:translation"/>
    <property type="evidence" value="ECO:0007669"/>
    <property type="project" value="UniProtKB-UniRule"/>
</dbReference>
<evidence type="ECO:0000256" key="2">
    <source>
        <dbReference type="ARBA" id="ARBA00022730"/>
    </source>
</evidence>
<keyword evidence="3 7" id="KW-0694">RNA-binding</keyword>
<evidence type="ECO:0000256" key="7">
    <source>
        <dbReference type="HAMAP-Rule" id="MF_01302"/>
    </source>
</evidence>
<dbReference type="FunFam" id="3.30.1490.10:FF:000001">
    <property type="entry name" value="30S ribosomal protein S8"/>
    <property type="match status" value="1"/>
</dbReference>
<evidence type="ECO:0000313" key="10">
    <source>
        <dbReference type="Proteomes" id="UP000319771"/>
    </source>
</evidence>
<dbReference type="EMBL" id="VBPB01000158">
    <property type="protein sequence ID" value="TMQ71541.1"/>
    <property type="molecule type" value="Genomic_DNA"/>
</dbReference>
<sequence>MAVSDPVADFLTCVRNAIRAKHRKVDVNASRMKTELAKVLLREHYINNFKVIEGQNQGVLRVYLKYSGDESSVVTDIRRISTPGRRVYVRKDTIPRVMGGLGTSIVSTSRGLMSDREAREAGLGGELICQVW</sequence>
<dbReference type="InterPro" id="IPR047863">
    <property type="entry name" value="Ribosomal_uS8_CS"/>
</dbReference>
<dbReference type="PROSITE" id="PS00053">
    <property type="entry name" value="RIBOSOMAL_S8"/>
    <property type="match status" value="1"/>
</dbReference>
<evidence type="ECO:0000256" key="1">
    <source>
        <dbReference type="ARBA" id="ARBA00006471"/>
    </source>
</evidence>
<dbReference type="Proteomes" id="UP000319771">
    <property type="component" value="Unassembled WGS sequence"/>
</dbReference>
<evidence type="ECO:0000313" key="9">
    <source>
        <dbReference type="EMBL" id="TMQ71541.1"/>
    </source>
</evidence>
<dbReference type="InterPro" id="IPR035987">
    <property type="entry name" value="Ribosomal_uS8_sf"/>
</dbReference>
<dbReference type="Gene3D" id="3.30.1370.30">
    <property type="match status" value="1"/>
</dbReference>
<dbReference type="InterPro" id="IPR000630">
    <property type="entry name" value="Ribosomal_uS8"/>
</dbReference>
<dbReference type="GO" id="GO:0005737">
    <property type="term" value="C:cytoplasm"/>
    <property type="evidence" value="ECO:0007669"/>
    <property type="project" value="UniProtKB-ARBA"/>
</dbReference>
<dbReference type="HAMAP" id="MF_01302_B">
    <property type="entry name" value="Ribosomal_uS8_B"/>
    <property type="match status" value="1"/>
</dbReference>
<keyword evidence="4 7" id="KW-0689">Ribosomal protein</keyword>
<name>A0A538U6P1_UNCEI</name>
<gene>
    <name evidence="7 9" type="primary">rpsH</name>
    <name evidence="9" type="ORF">E6K81_09880</name>
</gene>
<reference evidence="9 10" key="1">
    <citation type="journal article" date="2019" name="Nat. Microbiol.">
        <title>Mediterranean grassland soil C-N compound turnover is dependent on rainfall and depth, and is mediated by genomically divergent microorganisms.</title>
        <authorList>
            <person name="Diamond S."/>
            <person name="Andeer P.F."/>
            <person name="Li Z."/>
            <person name="Crits-Christoph A."/>
            <person name="Burstein D."/>
            <person name="Anantharaman K."/>
            <person name="Lane K.R."/>
            <person name="Thomas B.C."/>
            <person name="Pan C."/>
            <person name="Northen T.R."/>
            <person name="Banfield J.F."/>
        </authorList>
    </citation>
    <scope>NUCLEOTIDE SEQUENCE [LARGE SCALE GENOMIC DNA]</scope>
    <source>
        <strain evidence="9">WS_11</strain>
    </source>
</reference>
<protein>
    <recommendedName>
        <fullName evidence="6 7">Small ribosomal subunit protein uS8</fullName>
    </recommendedName>
</protein>
<comment type="similarity">
    <text evidence="1 7 8">Belongs to the universal ribosomal protein uS8 family.</text>
</comment>
<dbReference type="AlphaFoldDB" id="A0A538U6P1"/>
<evidence type="ECO:0000256" key="6">
    <source>
        <dbReference type="ARBA" id="ARBA00035258"/>
    </source>
</evidence>
<keyword evidence="5 7" id="KW-0687">Ribonucleoprotein</keyword>
<dbReference type="PANTHER" id="PTHR11758">
    <property type="entry name" value="40S RIBOSOMAL PROTEIN S15A"/>
    <property type="match status" value="1"/>
</dbReference>
<comment type="subunit">
    <text evidence="7">Part of the 30S ribosomal subunit. Contacts proteins S5 and S12.</text>
</comment>
<proteinExistence type="inferred from homology"/>
<evidence type="ECO:0000256" key="4">
    <source>
        <dbReference type="ARBA" id="ARBA00022980"/>
    </source>
</evidence>
<evidence type="ECO:0000256" key="5">
    <source>
        <dbReference type="ARBA" id="ARBA00023274"/>
    </source>
</evidence>
<comment type="function">
    <text evidence="7">One of the primary rRNA binding proteins, it binds directly to 16S rRNA central domain where it helps coordinate assembly of the platform of the 30S subunit.</text>
</comment>
<comment type="caution">
    <text evidence="9">The sequence shown here is derived from an EMBL/GenBank/DDBJ whole genome shotgun (WGS) entry which is preliminary data.</text>
</comment>
<dbReference type="GO" id="GO:1990904">
    <property type="term" value="C:ribonucleoprotein complex"/>
    <property type="evidence" value="ECO:0007669"/>
    <property type="project" value="UniProtKB-KW"/>
</dbReference>
<evidence type="ECO:0000256" key="3">
    <source>
        <dbReference type="ARBA" id="ARBA00022884"/>
    </source>
</evidence>
<dbReference type="NCBIfam" id="NF001109">
    <property type="entry name" value="PRK00136.1"/>
    <property type="match status" value="1"/>
</dbReference>
<dbReference type="Pfam" id="PF00410">
    <property type="entry name" value="Ribosomal_S8"/>
    <property type="match status" value="1"/>
</dbReference>
<dbReference type="GO" id="GO:0003735">
    <property type="term" value="F:structural constituent of ribosome"/>
    <property type="evidence" value="ECO:0007669"/>
    <property type="project" value="InterPro"/>
</dbReference>
<dbReference type="GO" id="GO:0019843">
    <property type="term" value="F:rRNA binding"/>
    <property type="evidence" value="ECO:0007669"/>
    <property type="project" value="UniProtKB-UniRule"/>
</dbReference>
<dbReference type="Gene3D" id="3.30.1490.10">
    <property type="match status" value="1"/>
</dbReference>
<dbReference type="GO" id="GO:0005840">
    <property type="term" value="C:ribosome"/>
    <property type="evidence" value="ECO:0007669"/>
    <property type="project" value="UniProtKB-KW"/>
</dbReference>
<accession>A0A538U6P1</accession>
<dbReference type="FunFam" id="3.30.1370.30:FF:000002">
    <property type="entry name" value="30S ribosomal protein S8"/>
    <property type="match status" value="1"/>
</dbReference>
<evidence type="ECO:0000256" key="8">
    <source>
        <dbReference type="RuleBase" id="RU003660"/>
    </source>
</evidence>
<dbReference type="SUPFAM" id="SSF56047">
    <property type="entry name" value="Ribosomal protein S8"/>
    <property type="match status" value="1"/>
</dbReference>
<organism evidence="9 10">
    <name type="scientific">Eiseniibacteriota bacterium</name>
    <dbReference type="NCBI Taxonomy" id="2212470"/>
    <lineage>
        <taxon>Bacteria</taxon>
        <taxon>Candidatus Eiseniibacteriota</taxon>
    </lineage>
</organism>
<keyword evidence="2 7" id="KW-0699">rRNA-binding</keyword>